<protein>
    <recommendedName>
        <fullName evidence="4">VWA domain-containing protein</fullName>
    </recommendedName>
</protein>
<keyword evidence="1" id="KW-1133">Transmembrane helix</keyword>
<dbReference type="PANTHER" id="PTHR37947">
    <property type="entry name" value="BLL2462 PROTEIN"/>
    <property type="match status" value="1"/>
</dbReference>
<evidence type="ECO:0000313" key="2">
    <source>
        <dbReference type="EMBL" id="GAA4497272.1"/>
    </source>
</evidence>
<feature type="transmembrane region" description="Helical" evidence="1">
    <location>
        <begin position="6"/>
        <end position="26"/>
    </location>
</feature>
<accession>A0ABP8Q3X6</accession>
<dbReference type="Proteomes" id="UP001501243">
    <property type="component" value="Unassembled WGS sequence"/>
</dbReference>
<proteinExistence type="predicted"/>
<reference evidence="3" key="1">
    <citation type="journal article" date="2019" name="Int. J. Syst. Evol. Microbiol.">
        <title>The Global Catalogue of Microorganisms (GCM) 10K type strain sequencing project: providing services to taxonomists for standard genome sequencing and annotation.</title>
        <authorList>
            <consortium name="The Broad Institute Genomics Platform"/>
            <consortium name="The Broad Institute Genome Sequencing Center for Infectious Disease"/>
            <person name="Wu L."/>
            <person name="Ma J."/>
        </authorList>
    </citation>
    <scope>NUCLEOTIDE SEQUENCE [LARGE SCALE GENOMIC DNA]</scope>
    <source>
        <strain evidence="3">JCM 17841</strain>
    </source>
</reference>
<keyword evidence="1" id="KW-0812">Transmembrane</keyword>
<evidence type="ECO:0000256" key="1">
    <source>
        <dbReference type="SAM" id="Phobius"/>
    </source>
</evidence>
<dbReference type="PANTHER" id="PTHR37947:SF1">
    <property type="entry name" value="BLL2462 PROTEIN"/>
    <property type="match status" value="1"/>
</dbReference>
<name>A0ABP8Q3X6_9BACT</name>
<gene>
    <name evidence="2" type="ORF">GCM10023172_11950</name>
</gene>
<evidence type="ECO:0008006" key="4">
    <source>
        <dbReference type="Google" id="ProtNLM"/>
    </source>
</evidence>
<dbReference type="EMBL" id="BAABGQ010000005">
    <property type="protein sequence ID" value="GAA4497272.1"/>
    <property type="molecule type" value="Genomic_DNA"/>
</dbReference>
<organism evidence="2 3">
    <name type="scientific">Hymenobacter ginsengisoli</name>
    <dbReference type="NCBI Taxonomy" id="1051626"/>
    <lineage>
        <taxon>Bacteria</taxon>
        <taxon>Pseudomonadati</taxon>
        <taxon>Bacteroidota</taxon>
        <taxon>Cytophagia</taxon>
        <taxon>Cytophagales</taxon>
        <taxon>Hymenobacteraceae</taxon>
        <taxon>Hymenobacter</taxon>
    </lineage>
</organism>
<keyword evidence="1" id="KW-0472">Membrane</keyword>
<keyword evidence="3" id="KW-1185">Reference proteome</keyword>
<sequence length="693" mass="75517">MLSTAYSPWFILLCLAVGAGYAALLYSARAPWSRAVNYTLAALRFVVVSFLCFLLLSPFVKTTTTRTEAPTVVLAVDNSQSIPLFTPGPALGQLTAGLPQLATTLRAKGFRVETRTLTKAITAPDSVRFSANRTDLNKLLTDSREANAERNLAGVVLVSDGIVNQGQEPQFSEFNFPIFSVALGDTIPKKDLRLTDLVYNRVAFSGNKFPLEAEIGYEGYAGGTATVEVREGGRVLESRRLALPNGRRRVRATFQLTAPAPGKRRYEVRVLPQAGEFTALNNSRTAFIEIVKGKLRVLLAGAAPHPDLKALRAAILANNNFDLTLAVASVGQPLPATASFDVAVLHQLPARGGLGQELLARVRAAKVPVLYVLSAQSDYNAYNQLNAGLNVQPRGTQTDEVIPLPNPGFGRLPLDEESRRRLAQYPPVPVPFGELWLSGGAEAALWQQVGRLPTQKPLLVFGGAAGASPRAATLLAENTWQWRLEEAIAHDDRPEAYDRLISRTLQLLTQNANKKRLDVYPSQDVFGTQDDVTLGAETYNAVFERIYDQKITLTLTDSARRARTVTFANAADGSPLHLGPLPAGLYRYQAHATLGGQAQQASGELLVQNQPLEAQESKADHRLLAQLSRRSGGQLYYPSQLDKLAQDLAAKNFKPVLSSEEDLKDLINLKWLFFTLVALLGAEWATRKYQGGV</sequence>
<comment type="caution">
    <text evidence="2">The sequence shown here is derived from an EMBL/GenBank/DDBJ whole genome shotgun (WGS) entry which is preliminary data.</text>
</comment>
<feature type="transmembrane region" description="Helical" evidence="1">
    <location>
        <begin position="38"/>
        <end position="60"/>
    </location>
</feature>
<evidence type="ECO:0000313" key="3">
    <source>
        <dbReference type="Proteomes" id="UP001501243"/>
    </source>
</evidence>